<feature type="domain" description="PNPLA" evidence="4">
    <location>
        <begin position="2"/>
        <end position="64"/>
    </location>
</feature>
<evidence type="ECO:0000256" key="2">
    <source>
        <dbReference type="PROSITE-ProRule" id="PRU01161"/>
    </source>
</evidence>
<keyword evidence="1" id="KW-0443">Lipid metabolism</keyword>
<comment type="caution">
    <text evidence="2">Lacks conserved residue(s) required for the propagation of feature annotation.</text>
</comment>
<keyword evidence="3" id="KW-0812">Transmembrane</keyword>
<dbReference type="PROSITE" id="PS51635">
    <property type="entry name" value="PNPLA"/>
    <property type="match status" value="1"/>
</dbReference>
<evidence type="ECO:0000313" key="6">
    <source>
        <dbReference type="Proteomes" id="UP000799291"/>
    </source>
</evidence>
<keyword evidence="6" id="KW-1185">Reference proteome</keyword>
<name>A0A6G1J1Q8_9PLEO</name>
<keyword evidence="3" id="KW-0472">Membrane</keyword>
<dbReference type="Gene3D" id="3.40.1090.10">
    <property type="entry name" value="Cytosolic phospholipase A2 catalytic domain"/>
    <property type="match status" value="1"/>
</dbReference>
<dbReference type="InterPro" id="IPR002641">
    <property type="entry name" value="PNPLA_dom"/>
</dbReference>
<evidence type="ECO:0000256" key="1">
    <source>
        <dbReference type="ARBA" id="ARBA00023098"/>
    </source>
</evidence>
<dbReference type="InterPro" id="IPR016035">
    <property type="entry name" value="Acyl_Trfase/lysoPLipase"/>
</dbReference>
<reference evidence="5" key="1">
    <citation type="journal article" date="2020" name="Stud. Mycol.">
        <title>101 Dothideomycetes genomes: a test case for predicting lifestyles and emergence of pathogens.</title>
        <authorList>
            <person name="Haridas S."/>
            <person name="Albert R."/>
            <person name="Binder M."/>
            <person name="Bloem J."/>
            <person name="Labutti K."/>
            <person name="Salamov A."/>
            <person name="Andreopoulos B."/>
            <person name="Baker S."/>
            <person name="Barry K."/>
            <person name="Bills G."/>
            <person name="Bluhm B."/>
            <person name="Cannon C."/>
            <person name="Castanera R."/>
            <person name="Culley D."/>
            <person name="Daum C."/>
            <person name="Ezra D."/>
            <person name="Gonzalez J."/>
            <person name="Henrissat B."/>
            <person name="Kuo A."/>
            <person name="Liang C."/>
            <person name="Lipzen A."/>
            <person name="Lutzoni F."/>
            <person name="Magnuson J."/>
            <person name="Mondo S."/>
            <person name="Nolan M."/>
            <person name="Ohm R."/>
            <person name="Pangilinan J."/>
            <person name="Park H.-J."/>
            <person name="Ramirez L."/>
            <person name="Alfaro M."/>
            <person name="Sun H."/>
            <person name="Tritt A."/>
            <person name="Yoshinaga Y."/>
            <person name="Zwiers L.-H."/>
            <person name="Turgeon B."/>
            <person name="Goodwin S."/>
            <person name="Spatafora J."/>
            <person name="Crous P."/>
            <person name="Grigoriev I."/>
        </authorList>
    </citation>
    <scope>NUCLEOTIDE SEQUENCE</scope>
    <source>
        <strain evidence="5">CBS 122367</strain>
    </source>
</reference>
<organism evidence="5 6">
    <name type="scientific">Lentithecium fluviatile CBS 122367</name>
    <dbReference type="NCBI Taxonomy" id="1168545"/>
    <lineage>
        <taxon>Eukaryota</taxon>
        <taxon>Fungi</taxon>
        <taxon>Dikarya</taxon>
        <taxon>Ascomycota</taxon>
        <taxon>Pezizomycotina</taxon>
        <taxon>Dothideomycetes</taxon>
        <taxon>Pleosporomycetidae</taxon>
        <taxon>Pleosporales</taxon>
        <taxon>Massarineae</taxon>
        <taxon>Lentitheciaceae</taxon>
        <taxon>Lentithecium</taxon>
    </lineage>
</organism>
<dbReference type="EMBL" id="MU005582">
    <property type="protein sequence ID" value="KAF2684140.1"/>
    <property type="molecule type" value="Genomic_DNA"/>
</dbReference>
<keyword evidence="3" id="KW-1133">Transmembrane helix</keyword>
<feature type="transmembrane region" description="Helical" evidence="3">
    <location>
        <begin position="36"/>
        <end position="54"/>
    </location>
</feature>
<sequence>LLALDGSSVRDLSTLQILKQLTYIIDPDSPPKPYDYFGMISGTSTGGLVSIALLEMRLTRRQSL</sequence>
<dbReference type="GO" id="GO:0046486">
    <property type="term" value="P:glycerolipid metabolic process"/>
    <property type="evidence" value="ECO:0007669"/>
    <property type="project" value="UniProtKB-ARBA"/>
</dbReference>
<accession>A0A6G1J1Q8</accession>
<dbReference type="Proteomes" id="UP000799291">
    <property type="component" value="Unassembled WGS sequence"/>
</dbReference>
<dbReference type="AlphaFoldDB" id="A0A6G1J1Q8"/>
<proteinExistence type="predicted"/>
<dbReference type="OrthoDB" id="1658288at2759"/>
<evidence type="ECO:0000256" key="3">
    <source>
        <dbReference type="SAM" id="Phobius"/>
    </source>
</evidence>
<gene>
    <name evidence="5" type="ORF">K458DRAFT_303920</name>
</gene>
<dbReference type="SUPFAM" id="SSF52151">
    <property type="entry name" value="FabD/lysophospholipase-like"/>
    <property type="match status" value="1"/>
</dbReference>
<evidence type="ECO:0000313" key="5">
    <source>
        <dbReference type="EMBL" id="KAF2684140.1"/>
    </source>
</evidence>
<feature type="short sequence motif" description="GXSXG" evidence="2">
    <location>
        <begin position="42"/>
        <end position="46"/>
    </location>
</feature>
<feature type="non-terminal residue" evidence="5">
    <location>
        <position position="1"/>
    </location>
</feature>
<evidence type="ECO:0000259" key="4">
    <source>
        <dbReference type="PROSITE" id="PS51635"/>
    </source>
</evidence>
<protein>
    <recommendedName>
        <fullName evidence="4">PNPLA domain-containing protein</fullName>
    </recommendedName>
</protein>